<dbReference type="RefSeq" id="WP_026636049.1">
    <property type="nucleotide sequence ID" value="NZ_FONH01000003.1"/>
</dbReference>
<dbReference type="AlphaFoldDB" id="A0A1I2BW88"/>
<accession>A0A1I2BW88</accession>
<evidence type="ECO:0000313" key="2">
    <source>
        <dbReference type="EMBL" id="SFE60389.1"/>
    </source>
</evidence>
<proteinExistence type="predicted"/>
<dbReference type="InterPro" id="IPR014917">
    <property type="entry name" value="DUF1800"/>
</dbReference>
<dbReference type="EMBL" id="FONH01000003">
    <property type="protein sequence ID" value="SFE60389.1"/>
    <property type="molecule type" value="Genomic_DNA"/>
</dbReference>
<name>A0A1I2BW88_9GAMM</name>
<gene>
    <name evidence="2" type="ORF">SAMN02799615_01282</name>
</gene>
<protein>
    <submittedName>
        <fullName evidence="2">Uncharacterized conserved protein, DUF1800 family</fullName>
    </submittedName>
</protein>
<feature type="signal peptide" evidence="1">
    <location>
        <begin position="1"/>
        <end position="30"/>
    </location>
</feature>
<evidence type="ECO:0000313" key="3">
    <source>
        <dbReference type="Proteomes" id="UP000199477"/>
    </source>
</evidence>
<dbReference type="STRING" id="500610.SAMN02799615_01282"/>
<keyword evidence="1" id="KW-0732">Signal</keyword>
<dbReference type="Pfam" id="PF08811">
    <property type="entry name" value="DUF1800"/>
    <property type="match status" value="1"/>
</dbReference>
<reference evidence="3" key="1">
    <citation type="submission" date="2016-10" db="EMBL/GenBank/DDBJ databases">
        <authorList>
            <person name="Varghese N."/>
            <person name="Submissions S."/>
        </authorList>
    </citation>
    <scope>NUCLEOTIDE SEQUENCE [LARGE SCALE GENOMIC DNA]</scope>
    <source>
        <strain evidence="3">UNC178MFTsu3.1</strain>
    </source>
</reference>
<dbReference type="Proteomes" id="UP000199477">
    <property type="component" value="Unassembled WGS sequence"/>
</dbReference>
<organism evidence="2 3">
    <name type="scientific">Dyella marensis</name>
    <dbReference type="NCBI Taxonomy" id="500610"/>
    <lineage>
        <taxon>Bacteria</taxon>
        <taxon>Pseudomonadati</taxon>
        <taxon>Pseudomonadota</taxon>
        <taxon>Gammaproteobacteria</taxon>
        <taxon>Lysobacterales</taxon>
        <taxon>Rhodanobacteraceae</taxon>
        <taxon>Dyella</taxon>
    </lineage>
</organism>
<keyword evidence="3" id="KW-1185">Reference proteome</keyword>
<sequence>MRRPALPRPQALRRHLSTLLLAFAATLALAAPSASARGRDTLGADDVAWLRRDGFGLDSASVARYRELGRDRYLDAQLDDKLGDELPPAIDQLIHSYEVVNTPPDQLIASFQAEQQRIKDMPDGDAKVDARKALQQHGNDLLQQAQQAALLRAVYGSNQLKEQMVWFWLNHFSLYGAKGRVRWVAARFAEESVRPHALGKFKDLVMATLKSPAMLEYLDNAQNAKGHVNENYARELMELHTLGVGSGYTQQDVQQLALILTGVGIAPPADKQRINPKMAAQYVRDGLFEFNPMRHDFGDKVLLGQRIRGSGFDEVEQAVDLITRQPACAKFVATKLARYFVADEPPPALVDKMARTFQRSDGDIAKVLRTMLEAREFTADSGGKFKDPMQFVVSSVRLAYDGRPVVNARPLLNWLNQLGEPIYGRLTPDGWPLDAAGWASSGQMAKRFEIARAIGTGNNRLFVPEGSDGVAPGFPMLTTRLYYDAIEPHLSAATRDALGKAASQQEWNTFLLSSPDFNYR</sequence>
<feature type="chain" id="PRO_5011715883" evidence="1">
    <location>
        <begin position="31"/>
        <end position="520"/>
    </location>
</feature>
<evidence type="ECO:0000256" key="1">
    <source>
        <dbReference type="SAM" id="SignalP"/>
    </source>
</evidence>